<accession>A0ABP7DFU2</accession>
<dbReference type="InterPro" id="IPR010982">
    <property type="entry name" value="Lambda_DNA-bd_dom_sf"/>
</dbReference>
<dbReference type="Pfam" id="PF01381">
    <property type="entry name" value="HTH_3"/>
    <property type="match status" value="1"/>
</dbReference>
<dbReference type="Proteomes" id="UP001500752">
    <property type="component" value="Unassembled WGS sequence"/>
</dbReference>
<dbReference type="CDD" id="cd00093">
    <property type="entry name" value="HTH_XRE"/>
    <property type="match status" value="1"/>
</dbReference>
<evidence type="ECO:0000313" key="5">
    <source>
        <dbReference type="Proteomes" id="UP001500752"/>
    </source>
</evidence>
<name>A0ABP7DFU2_9MICC</name>
<evidence type="ECO:0000259" key="3">
    <source>
        <dbReference type="PROSITE" id="PS50943"/>
    </source>
</evidence>
<comment type="caution">
    <text evidence="4">The sequence shown here is derived from an EMBL/GenBank/DDBJ whole genome shotgun (WGS) entry which is preliminary data.</text>
</comment>
<dbReference type="RefSeq" id="WP_345154800.1">
    <property type="nucleotide sequence ID" value="NZ_BAABEO010000039.1"/>
</dbReference>
<keyword evidence="5" id="KW-1185">Reference proteome</keyword>
<dbReference type="SUPFAM" id="SSF47413">
    <property type="entry name" value="lambda repressor-like DNA-binding domains"/>
    <property type="match status" value="1"/>
</dbReference>
<dbReference type="EMBL" id="BAABEO010000039">
    <property type="protein sequence ID" value="GAA3705085.1"/>
    <property type="molecule type" value="Genomic_DNA"/>
</dbReference>
<feature type="coiled-coil region" evidence="1">
    <location>
        <begin position="108"/>
        <end position="135"/>
    </location>
</feature>
<protein>
    <recommendedName>
        <fullName evidence="3">HTH cro/C1-type domain-containing protein</fullName>
    </recommendedName>
</protein>
<evidence type="ECO:0000256" key="2">
    <source>
        <dbReference type="SAM" id="MobiDB-lite"/>
    </source>
</evidence>
<dbReference type="InterPro" id="IPR001387">
    <property type="entry name" value="Cro/C1-type_HTH"/>
</dbReference>
<feature type="region of interest" description="Disordered" evidence="2">
    <location>
        <begin position="150"/>
        <end position="175"/>
    </location>
</feature>
<sequence length="175" mass="19755">MSDQDMKRRIGELVTESTAELGLSRNQLADKAGVAVGTLYNLESARTWPQPARLRRITDALGWKPRAVDRLLTSGKEPAEVTLEDLRESSWSDTESKAAHDISDEALVVELTTRLQMKNMELDRLKRRVEELERATPPSPVVPLRFDQQLPFAAHPGMRLDTEQHPDDLGEESQE</sequence>
<dbReference type="Gene3D" id="1.10.260.40">
    <property type="entry name" value="lambda repressor-like DNA-binding domains"/>
    <property type="match status" value="1"/>
</dbReference>
<reference evidence="5" key="1">
    <citation type="journal article" date="2019" name="Int. J. Syst. Evol. Microbiol.">
        <title>The Global Catalogue of Microorganisms (GCM) 10K type strain sequencing project: providing services to taxonomists for standard genome sequencing and annotation.</title>
        <authorList>
            <consortium name="The Broad Institute Genomics Platform"/>
            <consortium name="The Broad Institute Genome Sequencing Center for Infectious Disease"/>
            <person name="Wu L."/>
            <person name="Ma J."/>
        </authorList>
    </citation>
    <scope>NUCLEOTIDE SEQUENCE [LARGE SCALE GENOMIC DNA]</scope>
    <source>
        <strain evidence="5">JCM 30742</strain>
    </source>
</reference>
<dbReference type="SMART" id="SM00530">
    <property type="entry name" value="HTH_XRE"/>
    <property type="match status" value="1"/>
</dbReference>
<proteinExistence type="predicted"/>
<organism evidence="4 5">
    <name type="scientific">Arthrobacter ginkgonis</name>
    <dbReference type="NCBI Taxonomy" id="1630594"/>
    <lineage>
        <taxon>Bacteria</taxon>
        <taxon>Bacillati</taxon>
        <taxon>Actinomycetota</taxon>
        <taxon>Actinomycetes</taxon>
        <taxon>Micrococcales</taxon>
        <taxon>Micrococcaceae</taxon>
        <taxon>Arthrobacter</taxon>
    </lineage>
</organism>
<feature type="domain" description="HTH cro/C1-type" evidence="3">
    <location>
        <begin position="20"/>
        <end position="68"/>
    </location>
</feature>
<feature type="compositionally biased region" description="Basic and acidic residues" evidence="2">
    <location>
        <begin position="158"/>
        <end position="168"/>
    </location>
</feature>
<evidence type="ECO:0000313" key="4">
    <source>
        <dbReference type="EMBL" id="GAA3705085.1"/>
    </source>
</evidence>
<dbReference type="PROSITE" id="PS50943">
    <property type="entry name" value="HTH_CROC1"/>
    <property type="match status" value="1"/>
</dbReference>
<gene>
    <name evidence="4" type="ORF">GCM10023081_46570</name>
</gene>
<keyword evidence="1" id="KW-0175">Coiled coil</keyword>
<evidence type="ECO:0000256" key="1">
    <source>
        <dbReference type="SAM" id="Coils"/>
    </source>
</evidence>